<organism evidence="1 2">
    <name type="scientific">Odynerus spinipes</name>
    <dbReference type="NCBI Taxonomy" id="1348599"/>
    <lineage>
        <taxon>Eukaryota</taxon>
        <taxon>Metazoa</taxon>
        <taxon>Ecdysozoa</taxon>
        <taxon>Arthropoda</taxon>
        <taxon>Hexapoda</taxon>
        <taxon>Insecta</taxon>
        <taxon>Pterygota</taxon>
        <taxon>Neoptera</taxon>
        <taxon>Endopterygota</taxon>
        <taxon>Hymenoptera</taxon>
        <taxon>Apocrita</taxon>
        <taxon>Aculeata</taxon>
        <taxon>Vespoidea</taxon>
        <taxon>Vespidae</taxon>
        <taxon>Eumeninae</taxon>
        <taxon>Odynerus</taxon>
    </lineage>
</organism>
<proteinExistence type="predicted"/>
<dbReference type="EMBL" id="JAIFRP010000501">
    <property type="protein sequence ID" value="KAK2578230.1"/>
    <property type="molecule type" value="Genomic_DNA"/>
</dbReference>
<comment type="caution">
    <text evidence="1">The sequence shown here is derived from an EMBL/GenBank/DDBJ whole genome shotgun (WGS) entry which is preliminary data.</text>
</comment>
<reference evidence="1" key="1">
    <citation type="submission" date="2021-08" db="EMBL/GenBank/DDBJ databases">
        <authorList>
            <person name="Misof B."/>
            <person name="Oliver O."/>
            <person name="Podsiadlowski L."/>
            <person name="Donath A."/>
            <person name="Peters R."/>
            <person name="Mayer C."/>
            <person name="Rust J."/>
            <person name="Gunkel S."/>
            <person name="Lesny P."/>
            <person name="Martin S."/>
            <person name="Oeyen J.P."/>
            <person name="Petersen M."/>
            <person name="Panagiotis P."/>
            <person name="Wilbrandt J."/>
            <person name="Tanja T."/>
        </authorList>
    </citation>
    <scope>NUCLEOTIDE SEQUENCE</scope>
    <source>
        <strain evidence="1">GBR_01_08_01A</strain>
        <tissue evidence="1">Thorax + abdomen</tissue>
    </source>
</reference>
<evidence type="ECO:0000313" key="1">
    <source>
        <dbReference type="EMBL" id="KAK2578230.1"/>
    </source>
</evidence>
<accession>A0AAD9RF00</accession>
<dbReference type="Proteomes" id="UP001258017">
    <property type="component" value="Unassembled WGS sequence"/>
</dbReference>
<name>A0AAD9RF00_9HYME</name>
<evidence type="ECO:0000313" key="2">
    <source>
        <dbReference type="Proteomes" id="UP001258017"/>
    </source>
</evidence>
<protein>
    <submittedName>
        <fullName evidence="1">Uncharacterized protein</fullName>
    </submittedName>
</protein>
<keyword evidence="2" id="KW-1185">Reference proteome</keyword>
<sequence length="79" mass="9157">GVAVCVYSTYFGFIQHACARLSIVQSKIHRPFENLDHNHNVLEVPTDLSDWMIDIIQHLARTTEFMKLTTAWMCVKKHV</sequence>
<gene>
    <name evidence="1" type="ORF">KPH14_000780</name>
</gene>
<dbReference type="AlphaFoldDB" id="A0AAD9RF00"/>
<reference evidence="1" key="2">
    <citation type="journal article" date="2023" name="Commun. Biol.">
        <title>Intrasexual cuticular hydrocarbon dimorphism in a wasp sheds light on hydrocarbon biosynthesis genes in Hymenoptera.</title>
        <authorList>
            <person name="Moris V.C."/>
            <person name="Podsiadlowski L."/>
            <person name="Martin S."/>
            <person name="Oeyen J.P."/>
            <person name="Donath A."/>
            <person name="Petersen M."/>
            <person name="Wilbrandt J."/>
            <person name="Misof B."/>
            <person name="Liedtke D."/>
            <person name="Thamm M."/>
            <person name="Scheiner R."/>
            <person name="Schmitt T."/>
            <person name="Niehuis O."/>
        </authorList>
    </citation>
    <scope>NUCLEOTIDE SEQUENCE</scope>
    <source>
        <strain evidence="1">GBR_01_08_01A</strain>
    </source>
</reference>
<feature type="non-terminal residue" evidence="1">
    <location>
        <position position="1"/>
    </location>
</feature>